<gene>
    <name evidence="1" type="ORF">DET61_12332</name>
</gene>
<dbReference type="RefSeq" id="WP_114435512.1">
    <property type="nucleotide sequence ID" value="NZ_QPJI01000023.1"/>
</dbReference>
<dbReference type="EMBL" id="QPJI01000023">
    <property type="protein sequence ID" value="RCW62630.1"/>
    <property type="molecule type" value="Genomic_DNA"/>
</dbReference>
<proteinExistence type="predicted"/>
<sequence>MAVYATLQDLIDRFGNDAVLVASDRDRDGQMDTDVVDKALLDADAEIDTYVGQQYKLPLPKVPRILTKLAVDIAFHVLSPEADTATEHRRGRYDNAIALLRRIAKGEVSLGIQEQSPVSIKPQITSRTRRWGRDRRLT</sequence>
<comment type="caution">
    <text evidence="1">The sequence shown here is derived from an EMBL/GenBank/DDBJ whole genome shotgun (WGS) entry which is preliminary data.</text>
</comment>
<dbReference type="Proteomes" id="UP000253647">
    <property type="component" value="Unassembled WGS sequence"/>
</dbReference>
<dbReference type="InterPro" id="IPR009752">
    <property type="entry name" value="Phage_Mu_GpJ"/>
</dbReference>
<dbReference type="Pfam" id="PF07030">
    <property type="entry name" value="Phage_Mu_Gp36"/>
    <property type="match status" value="1"/>
</dbReference>
<accession>A0A368X3R0</accession>
<organism evidence="1 2">
    <name type="scientific">Marinobacter nauticus</name>
    <name type="common">Marinobacter hydrocarbonoclasticus</name>
    <name type="synonym">Marinobacter aquaeolei</name>
    <dbReference type="NCBI Taxonomy" id="2743"/>
    <lineage>
        <taxon>Bacteria</taxon>
        <taxon>Pseudomonadati</taxon>
        <taxon>Pseudomonadota</taxon>
        <taxon>Gammaproteobacteria</taxon>
        <taxon>Pseudomonadales</taxon>
        <taxon>Marinobacteraceae</taxon>
        <taxon>Marinobacter</taxon>
    </lineage>
</organism>
<dbReference type="AlphaFoldDB" id="A0A368X3R0"/>
<protein>
    <submittedName>
        <fullName evidence="1">Phage gp36-like protein</fullName>
    </submittedName>
</protein>
<evidence type="ECO:0000313" key="2">
    <source>
        <dbReference type="Proteomes" id="UP000253647"/>
    </source>
</evidence>
<evidence type="ECO:0000313" key="1">
    <source>
        <dbReference type="EMBL" id="RCW62630.1"/>
    </source>
</evidence>
<reference evidence="1 2" key="1">
    <citation type="submission" date="2018-07" db="EMBL/GenBank/DDBJ databases">
        <title>Freshwater and sediment microbial communities from various areas in North America, analyzing microbe dynamics in response to fracking.</title>
        <authorList>
            <person name="Lamendella R."/>
        </authorList>
    </citation>
    <scope>NUCLEOTIDE SEQUENCE [LARGE SCALE GENOMIC DNA]</scope>
    <source>
        <strain evidence="1 2">105B</strain>
    </source>
</reference>
<name>A0A368X3R0_MARNT</name>